<accession>A0A1I3JFV5</accession>
<keyword evidence="2" id="KW-1185">Reference proteome</keyword>
<organism evidence="1 2">
    <name type="scientific">Streptosporangium canum</name>
    <dbReference type="NCBI Taxonomy" id="324952"/>
    <lineage>
        <taxon>Bacteria</taxon>
        <taxon>Bacillati</taxon>
        <taxon>Actinomycetota</taxon>
        <taxon>Actinomycetes</taxon>
        <taxon>Streptosporangiales</taxon>
        <taxon>Streptosporangiaceae</taxon>
        <taxon>Streptosporangium</taxon>
    </lineage>
</organism>
<reference evidence="2" key="1">
    <citation type="submission" date="2016-10" db="EMBL/GenBank/DDBJ databases">
        <authorList>
            <person name="Varghese N."/>
            <person name="Submissions S."/>
        </authorList>
    </citation>
    <scope>NUCLEOTIDE SEQUENCE [LARGE SCALE GENOMIC DNA]</scope>
    <source>
        <strain evidence="2">CGMCC 4.2126</strain>
    </source>
</reference>
<dbReference type="EMBL" id="FOQY01000004">
    <property type="protein sequence ID" value="SFI59074.1"/>
    <property type="molecule type" value="Genomic_DNA"/>
</dbReference>
<dbReference type="Proteomes" id="UP000199111">
    <property type="component" value="Unassembled WGS sequence"/>
</dbReference>
<name>A0A1I3JFV5_9ACTN</name>
<dbReference type="AlphaFoldDB" id="A0A1I3JFV5"/>
<proteinExistence type="predicted"/>
<gene>
    <name evidence="1" type="ORF">SAMN05216275_1049</name>
</gene>
<evidence type="ECO:0000313" key="1">
    <source>
        <dbReference type="EMBL" id="SFI59074.1"/>
    </source>
</evidence>
<sequence>MWTRSAARGGRWGAAAELTLRPGALGGFLARIRKVKSDAPCLLSLLGLPAGEA</sequence>
<protein>
    <submittedName>
        <fullName evidence="1">Uncharacterized protein</fullName>
    </submittedName>
</protein>
<evidence type="ECO:0000313" key="2">
    <source>
        <dbReference type="Proteomes" id="UP000199111"/>
    </source>
</evidence>